<sequence>MGKISLPKSDTYGTNGFVHLILDTKDHAERVFKALKHLIPFYNDKEVEYIDNISLENKF</sequence>
<proteinExistence type="predicted"/>
<reference evidence="1 2" key="1">
    <citation type="submission" date="2024-02" db="EMBL/GenBank/DDBJ databases">
        <title>A Gaetbulibacter species isolated from tidal flats and genomic insights of their niches.</title>
        <authorList>
            <person name="Ye Y."/>
        </authorList>
    </citation>
    <scope>NUCLEOTIDE SEQUENCE [LARGE SCALE GENOMIC DNA]</scope>
    <source>
        <strain evidence="1 2">KYW382</strain>
    </source>
</reference>
<evidence type="ECO:0000313" key="2">
    <source>
        <dbReference type="Proteomes" id="UP001610100"/>
    </source>
</evidence>
<gene>
    <name evidence="1" type="ORF">V8G58_01920</name>
</gene>
<comment type="caution">
    <text evidence="1">The sequence shown here is derived from an EMBL/GenBank/DDBJ whole genome shotgun (WGS) entry which is preliminary data.</text>
</comment>
<name>A0ABW7MV08_9FLAO</name>
<protein>
    <submittedName>
        <fullName evidence="1">Uncharacterized protein</fullName>
    </submittedName>
</protein>
<dbReference type="RefSeq" id="WP_344739094.1">
    <property type="nucleotide sequence ID" value="NZ_BAABAY010000001.1"/>
</dbReference>
<keyword evidence="2" id="KW-1185">Reference proteome</keyword>
<accession>A0ABW7MV08</accession>
<dbReference type="EMBL" id="JBAWKB010000001">
    <property type="protein sequence ID" value="MFH6770674.1"/>
    <property type="molecule type" value="Genomic_DNA"/>
</dbReference>
<organism evidence="1 2">
    <name type="scientific">Gaetbulibacter aestuarii</name>
    <dbReference type="NCBI Taxonomy" id="1502358"/>
    <lineage>
        <taxon>Bacteria</taxon>
        <taxon>Pseudomonadati</taxon>
        <taxon>Bacteroidota</taxon>
        <taxon>Flavobacteriia</taxon>
        <taxon>Flavobacteriales</taxon>
        <taxon>Flavobacteriaceae</taxon>
        <taxon>Gaetbulibacter</taxon>
    </lineage>
</organism>
<evidence type="ECO:0000313" key="1">
    <source>
        <dbReference type="EMBL" id="MFH6770674.1"/>
    </source>
</evidence>
<dbReference type="Proteomes" id="UP001610100">
    <property type="component" value="Unassembled WGS sequence"/>
</dbReference>